<comment type="caution">
    <text evidence="4">The sequence shown here is derived from an EMBL/GenBank/DDBJ whole genome shotgun (WGS) entry which is preliminary data.</text>
</comment>
<evidence type="ECO:0000313" key="3">
    <source>
        <dbReference type="EMBL" id="CAF1270556.1"/>
    </source>
</evidence>
<dbReference type="EMBL" id="CAJOBB010004270">
    <property type="protein sequence ID" value="CAF4081836.1"/>
    <property type="molecule type" value="Genomic_DNA"/>
</dbReference>
<accession>A0A819JHN9</accession>
<evidence type="ECO:0000256" key="1">
    <source>
        <dbReference type="SAM" id="Phobius"/>
    </source>
</evidence>
<evidence type="ECO:0000313" key="2">
    <source>
        <dbReference type="EMBL" id="CAF1153379.1"/>
    </source>
</evidence>
<dbReference type="AlphaFoldDB" id="A0A819JHN9"/>
<keyword evidence="1" id="KW-0472">Membrane</keyword>
<evidence type="ECO:0008006" key="7">
    <source>
        <dbReference type="Google" id="ProtNLM"/>
    </source>
</evidence>
<dbReference type="OrthoDB" id="10034248at2759"/>
<reference evidence="4" key="1">
    <citation type="submission" date="2021-02" db="EMBL/GenBank/DDBJ databases">
        <authorList>
            <person name="Nowell W R."/>
        </authorList>
    </citation>
    <scope>NUCLEOTIDE SEQUENCE</scope>
</reference>
<organism evidence="4 6">
    <name type="scientific">Adineta steineri</name>
    <dbReference type="NCBI Taxonomy" id="433720"/>
    <lineage>
        <taxon>Eukaryota</taxon>
        <taxon>Metazoa</taxon>
        <taxon>Spiralia</taxon>
        <taxon>Gnathifera</taxon>
        <taxon>Rotifera</taxon>
        <taxon>Eurotatoria</taxon>
        <taxon>Bdelloidea</taxon>
        <taxon>Adinetida</taxon>
        <taxon>Adinetidae</taxon>
        <taxon>Adineta</taxon>
    </lineage>
</organism>
<evidence type="ECO:0000313" key="5">
    <source>
        <dbReference type="EMBL" id="CAF4081836.1"/>
    </source>
</evidence>
<dbReference type="Proteomes" id="UP000663891">
    <property type="component" value="Unassembled WGS sequence"/>
</dbReference>
<gene>
    <name evidence="2" type="ORF">IZO911_LOCUS25901</name>
    <name evidence="5" type="ORF">KXQ929_LOCUS33398</name>
    <name evidence="4" type="ORF">OKA104_LOCUS25728</name>
    <name evidence="3" type="ORF">VCS650_LOCUS29399</name>
</gene>
<evidence type="ECO:0000313" key="6">
    <source>
        <dbReference type="Proteomes" id="UP000663881"/>
    </source>
</evidence>
<dbReference type="EMBL" id="CAJNON010000453">
    <property type="protein sequence ID" value="CAF1270556.1"/>
    <property type="molecule type" value="Genomic_DNA"/>
</dbReference>
<keyword evidence="1" id="KW-0812">Transmembrane</keyword>
<feature type="transmembrane region" description="Helical" evidence="1">
    <location>
        <begin position="241"/>
        <end position="263"/>
    </location>
</feature>
<dbReference type="EMBL" id="CAJNOE010000330">
    <property type="protein sequence ID" value="CAF1153379.1"/>
    <property type="molecule type" value="Genomic_DNA"/>
</dbReference>
<dbReference type="Proteomes" id="UP000663881">
    <property type="component" value="Unassembled WGS sequence"/>
</dbReference>
<protein>
    <recommendedName>
        <fullName evidence="7">Transmembrane protein</fullName>
    </recommendedName>
</protein>
<dbReference type="Proteomes" id="UP000663868">
    <property type="component" value="Unassembled WGS sequence"/>
</dbReference>
<name>A0A819JHN9_9BILA</name>
<dbReference type="EMBL" id="CAJOAY010002182">
    <property type="protein sequence ID" value="CAF3929311.1"/>
    <property type="molecule type" value="Genomic_DNA"/>
</dbReference>
<keyword evidence="1" id="KW-1133">Transmembrane helix</keyword>
<dbReference type="Proteomes" id="UP000663860">
    <property type="component" value="Unassembled WGS sequence"/>
</dbReference>
<evidence type="ECO:0000313" key="4">
    <source>
        <dbReference type="EMBL" id="CAF3929311.1"/>
    </source>
</evidence>
<proteinExistence type="predicted"/>
<sequence length="276" mass="31257">MTSPYSFQALRSFCQISQNTIVHNLNQFNANQYISIYVTPIQVLELQTTSRFNQFRVSMIESFLLTFSLIQNTIQSNALLSSLQTNYKQFVQNNSVLSSANIYRGCNCASSSTCVDQSAIYTYPDNRPLFLIPGFYMGCSVIQSLLQSNLKCFYDQGCIDALQMYLSSPMNMTALSLSSLSMYSVNSTINDLLTQLMVEQSILSISYKNYYDQCQPTECTYSVEMAETVETIEMVETRNDVTYIIALIIGVIGGVITILKLIVPRFVKFIVYHIQE</sequence>